<gene>
    <name evidence="2" type="ORF">SORBI_3005G130001</name>
</gene>
<dbReference type="InParanoid" id="A0A1Z5RIU4"/>
<feature type="compositionally biased region" description="Basic residues" evidence="1">
    <location>
        <begin position="1"/>
        <end position="13"/>
    </location>
</feature>
<sequence>MEQRLRRSHRRGTKSASGRVVGWQGQRRSPSCLAAAGRVVGLQGRRRQKERRTARSHPSSAIVHARRAARKSATANRGRSKSRLTSEPSVVFTGSEATADRSAEEHSGHRSNRGEARPPVASRRGQTAVAGSCFLRFAFIPISSWRITARDRPMNVCIIPDDKHQARPGVKFLGLTDHGAARWSLRIRSGSSEMAAETSDHGALYSIQAGMGRLIPSSRSGDGVCLI</sequence>
<organism evidence="2 3">
    <name type="scientific">Sorghum bicolor</name>
    <name type="common">Sorghum</name>
    <name type="synonym">Sorghum vulgare</name>
    <dbReference type="NCBI Taxonomy" id="4558"/>
    <lineage>
        <taxon>Eukaryota</taxon>
        <taxon>Viridiplantae</taxon>
        <taxon>Streptophyta</taxon>
        <taxon>Embryophyta</taxon>
        <taxon>Tracheophyta</taxon>
        <taxon>Spermatophyta</taxon>
        <taxon>Magnoliopsida</taxon>
        <taxon>Liliopsida</taxon>
        <taxon>Poales</taxon>
        <taxon>Poaceae</taxon>
        <taxon>PACMAD clade</taxon>
        <taxon>Panicoideae</taxon>
        <taxon>Andropogonodae</taxon>
        <taxon>Andropogoneae</taxon>
        <taxon>Sorghinae</taxon>
        <taxon>Sorghum</taxon>
    </lineage>
</organism>
<reference evidence="3" key="2">
    <citation type="journal article" date="2018" name="Plant J.">
        <title>The Sorghum bicolor reference genome: improved assembly, gene annotations, a transcriptome atlas, and signatures of genome organization.</title>
        <authorList>
            <person name="McCormick R.F."/>
            <person name="Truong S.K."/>
            <person name="Sreedasyam A."/>
            <person name="Jenkins J."/>
            <person name="Shu S."/>
            <person name="Sims D."/>
            <person name="Kennedy M."/>
            <person name="Amirebrahimi M."/>
            <person name="Weers B.D."/>
            <person name="McKinley B."/>
            <person name="Mattison A."/>
            <person name="Morishige D.T."/>
            <person name="Grimwood J."/>
            <person name="Schmutz J."/>
            <person name="Mullet J.E."/>
        </authorList>
    </citation>
    <scope>NUCLEOTIDE SEQUENCE [LARGE SCALE GENOMIC DNA]</scope>
    <source>
        <strain evidence="3">cv. BTx623</strain>
    </source>
</reference>
<accession>A0A1Z5RIU4</accession>
<reference evidence="2 3" key="1">
    <citation type="journal article" date="2009" name="Nature">
        <title>The Sorghum bicolor genome and the diversification of grasses.</title>
        <authorList>
            <person name="Paterson A.H."/>
            <person name="Bowers J.E."/>
            <person name="Bruggmann R."/>
            <person name="Dubchak I."/>
            <person name="Grimwood J."/>
            <person name="Gundlach H."/>
            <person name="Haberer G."/>
            <person name="Hellsten U."/>
            <person name="Mitros T."/>
            <person name="Poliakov A."/>
            <person name="Schmutz J."/>
            <person name="Spannagl M."/>
            <person name="Tang H."/>
            <person name="Wang X."/>
            <person name="Wicker T."/>
            <person name="Bharti A.K."/>
            <person name="Chapman J."/>
            <person name="Feltus F.A."/>
            <person name="Gowik U."/>
            <person name="Grigoriev I.V."/>
            <person name="Lyons E."/>
            <person name="Maher C.A."/>
            <person name="Martis M."/>
            <person name="Narechania A."/>
            <person name="Otillar R.P."/>
            <person name="Penning B.W."/>
            <person name="Salamov A.A."/>
            <person name="Wang Y."/>
            <person name="Zhang L."/>
            <person name="Carpita N.C."/>
            <person name="Freeling M."/>
            <person name="Gingle A.R."/>
            <person name="Hash C.T."/>
            <person name="Keller B."/>
            <person name="Klein P."/>
            <person name="Kresovich S."/>
            <person name="McCann M.C."/>
            <person name="Ming R."/>
            <person name="Peterson D.G."/>
            <person name="Mehboob-ur-Rahman"/>
            <person name="Ware D."/>
            <person name="Westhoff P."/>
            <person name="Mayer K.F."/>
            <person name="Messing J."/>
            <person name="Rokhsar D.S."/>
        </authorList>
    </citation>
    <scope>NUCLEOTIDE SEQUENCE [LARGE SCALE GENOMIC DNA]</scope>
    <source>
        <strain evidence="3">cv. BTx623</strain>
    </source>
</reference>
<evidence type="ECO:0000313" key="2">
    <source>
        <dbReference type="EMBL" id="OQU83519.1"/>
    </source>
</evidence>
<feature type="compositionally biased region" description="Low complexity" evidence="1">
    <location>
        <begin position="33"/>
        <end position="43"/>
    </location>
</feature>
<name>A0A1Z5RIU4_SORBI</name>
<feature type="region of interest" description="Disordered" evidence="1">
    <location>
        <begin position="1"/>
        <end position="125"/>
    </location>
</feature>
<feature type="compositionally biased region" description="Basic residues" evidence="1">
    <location>
        <begin position="44"/>
        <end position="55"/>
    </location>
</feature>
<dbReference type="EMBL" id="CM000764">
    <property type="protein sequence ID" value="OQU83519.1"/>
    <property type="molecule type" value="Genomic_DNA"/>
</dbReference>
<dbReference type="Gramene" id="OQU83519">
    <property type="protein sequence ID" value="OQU83519"/>
    <property type="gene ID" value="SORBI_3005G130001"/>
</dbReference>
<proteinExistence type="predicted"/>
<protein>
    <submittedName>
        <fullName evidence="2">Uncharacterized protein</fullName>
    </submittedName>
</protein>
<feature type="compositionally biased region" description="Polar residues" evidence="1">
    <location>
        <begin position="73"/>
        <end position="88"/>
    </location>
</feature>
<dbReference type="Proteomes" id="UP000000768">
    <property type="component" value="Chromosome 5"/>
</dbReference>
<dbReference type="AlphaFoldDB" id="A0A1Z5RIU4"/>
<feature type="compositionally biased region" description="Basic and acidic residues" evidence="1">
    <location>
        <begin position="98"/>
        <end position="116"/>
    </location>
</feature>
<evidence type="ECO:0000256" key="1">
    <source>
        <dbReference type="SAM" id="MobiDB-lite"/>
    </source>
</evidence>
<keyword evidence="3" id="KW-1185">Reference proteome</keyword>
<evidence type="ECO:0000313" key="3">
    <source>
        <dbReference type="Proteomes" id="UP000000768"/>
    </source>
</evidence>